<sequence>MLGTHASAREMVRQRETRAPETRRRGEIARRDDARNAKRTAGCFVPPRDGVRIRATRAANRDLGRADSKTQKTAGQGELSGQRAIAPAGANAPRVLEGGTQHLVPVSSDRRSWNADGTGSSRRHADANVKFSSSSRPRSQPFPRIALMTDLSSHAHGCVPSDVQSRANCRPTGIYFMESSR</sequence>
<accession>A0AAW9CZX6</accession>
<proteinExistence type="predicted"/>
<reference evidence="2" key="1">
    <citation type="submission" date="2018-08" db="EMBL/GenBank/DDBJ databases">
        <title>Identification of Burkholderia cepacia strains that express a Burkholderia pseudomallei-like capsular polysaccharide.</title>
        <authorList>
            <person name="Burtnick M.N."/>
            <person name="Vongsouvath M."/>
            <person name="Newton P."/>
            <person name="Wuthiekanun V."/>
            <person name="Limmathurotsakul D."/>
            <person name="Brett P.J."/>
            <person name="Chantratita N."/>
            <person name="Dance D.A."/>
        </authorList>
    </citation>
    <scope>NUCLEOTIDE SEQUENCE</scope>
    <source>
        <strain evidence="2">SBXCC001</strain>
    </source>
</reference>
<feature type="region of interest" description="Disordered" evidence="1">
    <location>
        <begin position="1"/>
        <end position="141"/>
    </location>
</feature>
<dbReference type="Proteomes" id="UP001272137">
    <property type="component" value="Unassembled WGS sequence"/>
</dbReference>
<evidence type="ECO:0000313" key="3">
    <source>
        <dbReference type="Proteomes" id="UP001272137"/>
    </source>
</evidence>
<feature type="compositionally biased region" description="Basic and acidic residues" evidence="1">
    <location>
        <begin position="7"/>
        <end position="36"/>
    </location>
</feature>
<evidence type="ECO:0000313" key="2">
    <source>
        <dbReference type="EMBL" id="MDW9253256.1"/>
    </source>
</evidence>
<feature type="compositionally biased region" description="Low complexity" evidence="1">
    <location>
        <begin position="131"/>
        <end position="141"/>
    </location>
</feature>
<organism evidence="2 3">
    <name type="scientific">Burkholderia thailandensis</name>
    <dbReference type="NCBI Taxonomy" id="57975"/>
    <lineage>
        <taxon>Bacteria</taxon>
        <taxon>Pseudomonadati</taxon>
        <taxon>Pseudomonadota</taxon>
        <taxon>Betaproteobacteria</taxon>
        <taxon>Burkholderiales</taxon>
        <taxon>Burkholderiaceae</taxon>
        <taxon>Burkholderia</taxon>
        <taxon>pseudomallei group</taxon>
    </lineage>
</organism>
<dbReference type="AlphaFoldDB" id="A0AAW9CZX6"/>
<feature type="compositionally biased region" description="Basic and acidic residues" evidence="1">
    <location>
        <begin position="59"/>
        <end position="70"/>
    </location>
</feature>
<gene>
    <name evidence="2" type="ORF">C7S16_4237</name>
</gene>
<evidence type="ECO:0000256" key="1">
    <source>
        <dbReference type="SAM" id="MobiDB-lite"/>
    </source>
</evidence>
<comment type="caution">
    <text evidence="2">The sequence shown here is derived from an EMBL/GenBank/DDBJ whole genome shotgun (WGS) entry which is preliminary data.</text>
</comment>
<dbReference type="EMBL" id="QXCT01000001">
    <property type="protein sequence ID" value="MDW9253256.1"/>
    <property type="molecule type" value="Genomic_DNA"/>
</dbReference>
<name>A0AAW9CZX6_BURTH</name>
<protein>
    <submittedName>
        <fullName evidence="2">Uncharacterized protein</fullName>
    </submittedName>
</protein>